<feature type="compositionally biased region" description="Low complexity" evidence="2">
    <location>
        <begin position="126"/>
        <end position="145"/>
    </location>
</feature>
<feature type="region of interest" description="Disordered" evidence="2">
    <location>
        <begin position="125"/>
        <end position="166"/>
    </location>
</feature>
<dbReference type="InterPro" id="IPR018466">
    <property type="entry name" value="Kre9/Knh1-like_N"/>
</dbReference>
<evidence type="ECO:0000256" key="1">
    <source>
        <dbReference type="ARBA" id="ARBA00022729"/>
    </source>
</evidence>
<gene>
    <name evidence="5" type="ORF">OHU69_05340</name>
</gene>
<sequence length="166" mass="17015">MLRTRFLSVTAASLIVWLGSAAPAVSEPPDATIAVTSPAADSVHPVNSSLFVGWRNDTGQEVDVWLAQDDGAGGTQRLFKLASKASSKPTSELVTAVPAVPDGTDYTVEVTTRDTGVRGYSASFEVGPVPAAGPAAGTGADAGTDSRGAPWPSPNWVQAQDGHSPR</sequence>
<feature type="domain" description="Yeast cell wall synthesis Kre9/Knh1-like N-terminal" evidence="4">
    <location>
        <begin position="37"/>
        <end position="126"/>
    </location>
</feature>
<proteinExistence type="predicted"/>
<accession>A0AAU1TYB0</accession>
<dbReference type="Pfam" id="PF10342">
    <property type="entry name" value="Kre9_KNH"/>
    <property type="match status" value="1"/>
</dbReference>
<evidence type="ECO:0000313" key="5">
    <source>
        <dbReference type="EMBL" id="WTS10541.1"/>
    </source>
</evidence>
<name>A0AAU1TYB0_9ACTN</name>
<feature type="signal peptide" evidence="3">
    <location>
        <begin position="1"/>
        <end position="21"/>
    </location>
</feature>
<evidence type="ECO:0000256" key="3">
    <source>
        <dbReference type="SAM" id="SignalP"/>
    </source>
</evidence>
<dbReference type="AlphaFoldDB" id="A0AAU1TYB0"/>
<feature type="chain" id="PRO_5043894626" description="Yeast cell wall synthesis Kre9/Knh1-like N-terminal domain-containing protein" evidence="3">
    <location>
        <begin position="22"/>
        <end position="166"/>
    </location>
</feature>
<reference evidence="5" key="1">
    <citation type="submission" date="2022-10" db="EMBL/GenBank/DDBJ databases">
        <title>The complete genomes of actinobacterial strains from the NBC collection.</title>
        <authorList>
            <person name="Joergensen T.S."/>
            <person name="Alvarez Arevalo M."/>
            <person name="Sterndorff E.B."/>
            <person name="Faurdal D."/>
            <person name="Vuksanovic O."/>
            <person name="Mourched A.-S."/>
            <person name="Charusanti P."/>
            <person name="Shaw S."/>
            <person name="Blin K."/>
            <person name="Weber T."/>
        </authorList>
    </citation>
    <scope>NUCLEOTIDE SEQUENCE</scope>
    <source>
        <strain evidence="5">NBC_00119</strain>
    </source>
</reference>
<evidence type="ECO:0000259" key="4">
    <source>
        <dbReference type="Pfam" id="PF10342"/>
    </source>
</evidence>
<protein>
    <recommendedName>
        <fullName evidence="4">Yeast cell wall synthesis Kre9/Knh1-like N-terminal domain-containing protein</fullName>
    </recommendedName>
</protein>
<organism evidence="5">
    <name type="scientific">Streptomyces sp. NBC_00119</name>
    <dbReference type="NCBI Taxonomy" id="2975659"/>
    <lineage>
        <taxon>Bacteria</taxon>
        <taxon>Bacillati</taxon>
        <taxon>Actinomycetota</taxon>
        <taxon>Actinomycetes</taxon>
        <taxon>Kitasatosporales</taxon>
        <taxon>Streptomycetaceae</taxon>
        <taxon>Streptomyces</taxon>
    </lineage>
</organism>
<keyword evidence="1 3" id="KW-0732">Signal</keyword>
<dbReference type="EMBL" id="CP108195">
    <property type="protein sequence ID" value="WTS10541.1"/>
    <property type="molecule type" value="Genomic_DNA"/>
</dbReference>
<evidence type="ECO:0000256" key="2">
    <source>
        <dbReference type="SAM" id="MobiDB-lite"/>
    </source>
</evidence>